<evidence type="ECO:0000313" key="4">
    <source>
        <dbReference type="Proteomes" id="UP001443914"/>
    </source>
</evidence>
<evidence type="ECO:0000313" key="3">
    <source>
        <dbReference type="EMBL" id="KAK9669256.1"/>
    </source>
</evidence>
<dbReference type="Pfam" id="PF03141">
    <property type="entry name" value="Methyltransf_29"/>
    <property type="match status" value="1"/>
</dbReference>
<dbReference type="Proteomes" id="UP001443914">
    <property type="component" value="Unassembled WGS sequence"/>
</dbReference>
<protein>
    <recommendedName>
        <fullName evidence="5">Retrotransposon gag domain-containing protein</fullName>
    </recommendedName>
</protein>
<keyword evidence="4" id="KW-1185">Reference proteome</keyword>
<keyword evidence="1" id="KW-0808">Transferase</keyword>
<organism evidence="3 4">
    <name type="scientific">Saponaria officinalis</name>
    <name type="common">Common soapwort</name>
    <name type="synonym">Lychnis saponaria</name>
    <dbReference type="NCBI Taxonomy" id="3572"/>
    <lineage>
        <taxon>Eukaryota</taxon>
        <taxon>Viridiplantae</taxon>
        <taxon>Streptophyta</taxon>
        <taxon>Embryophyta</taxon>
        <taxon>Tracheophyta</taxon>
        <taxon>Spermatophyta</taxon>
        <taxon>Magnoliopsida</taxon>
        <taxon>eudicotyledons</taxon>
        <taxon>Gunneridae</taxon>
        <taxon>Pentapetalae</taxon>
        <taxon>Caryophyllales</taxon>
        <taxon>Caryophyllaceae</taxon>
        <taxon>Caryophylleae</taxon>
        <taxon>Saponaria</taxon>
    </lineage>
</organism>
<evidence type="ECO:0008006" key="5">
    <source>
        <dbReference type="Google" id="ProtNLM"/>
    </source>
</evidence>
<sequence>MDMNAGLGSFVAVLDSPQLWVMNVVPTITEKDTLGVIYERGRIGIYHDWCEAFSTYQRTYDLIHAYGVFSLYKNVQIISQVFAGKSFLHWSRNIKVALITENKLGFIDGTYPQPAFTHANYNDWIRTDYTVMRWILHSLFDSISESLTYVTSSKVLWDELKERYNQSNAHFIYQLCKKMLQIVQGEDSVATYYARLRSIWEDIHSLDPLPDCTCGIVAKCTCSLLKKIVARYNNNNLIDFLIGFDKQHESLRGQILAMEPLPTVNQAFAKVHQAEIQRSITGHDSSVNLDGIALTVTQCGAGGSVGTGHIVNLPGSDNWRKDTKKPQFERPSYHCDFCNKLGHTREFCLKLKGSKIKTSAGHFDSRASPHFGKKFAGHVKEISAFKGDSPCALLTPSSVEHPVMDSTLFRLWQRCKNVGS</sequence>
<dbReference type="EMBL" id="JBDFQZ010000013">
    <property type="protein sequence ID" value="KAK9669256.1"/>
    <property type="molecule type" value="Genomic_DNA"/>
</dbReference>
<dbReference type="PANTHER" id="PTHR37610:SF40">
    <property type="entry name" value="OS01G0909600 PROTEIN"/>
    <property type="match status" value="1"/>
</dbReference>
<dbReference type="GO" id="GO:0032259">
    <property type="term" value="P:methylation"/>
    <property type="evidence" value="ECO:0007669"/>
    <property type="project" value="UniProtKB-KW"/>
</dbReference>
<keyword evidence="1" id="KW-0489">Methyltransferase</keyword>
<dbReference type="InterPro" id="IPR004159">
    <property type="entry name" value="Put_SAM_MeTrfase"/>
</dbReference>
<gene>
    <name evidence="3" type="ORF">RND81_13G119500</name>
</gene>
<reference evidence="3" key="1">
    <citation type="submission" date="2024-03" db="EMBL/GenBank/DDBJ databases">
        <title>WGS assembly of Saponaria officinalis var. Norfolk2.</title>
        <authorList>
            <person name="Jenkins J."/>
            <person name="Shu S."/>
            <person name="Grimwood J."/>
            <person name="Barry K."/>
            <person name="Goodstein D."/>
            <person name="Schmutz J."/>
            <person name="Leebens-Mack J."/>
            <person name="Osbourn A."/>
        </authorList>
    </citation>
    <scope>NUCLEOTIDE SEQUENCE [LARGE SCALE GENOMIC DNA]</scope>
    <source>
        <strain evidence="3">JIC</strain>
    </source>
</reference>
<dbReference type="AlphaFoldDB" id="A0AAW1GWW5"/>
<dbReference type="Pfam" id="PF14223">
    <property type="entry name" value="Retrotran_gag_2"/>
    <property type="match status" value="1"/>
</dbReference>
<evidence type="ECO:0000256" key="1">
    <source>
        <dbReference type="ARBA" id="ARBA00022603"/>
    </source>
</evidence>
<keyword evidence="2" id="KW-0325">Glycoprotein</keyword>
<evidence type="ECO:0000256" key="2">
    <source>
        <dbReference type="ARBA" id="ARBA00023180"/>
    </source>
</evidence>
<accession>A0AAW1GWW5</accession>
<dbReference type="PANTHER" id="PTHR37610">
    <property type="entry name" value="CCHC-TYPE DOMAIN-CONTAINING PROTEIN"/>
    <property type="match status" value="1"/>
</dbReference>
<comment type="caution">
    <text evidence="3">The sequence shown here is derived from an EMBL/GenBank/DDBJ whole genome shotgun (WGS) entry which is preliminary data.</text>
</comment>
<dbReference type="GO" id="GO:0008168">
    <property type="term" value="F:methyltransferase activity"/>
    <property type="evidence" value="ECO:0007669"/>
    <property type="project" value="UniProtKB-KW"/>
</dbReference>
<name>A0AAW1GWW5_SAPOF</name>
<proteinExistence type="predicted"/>